<organism evidence="1 2">
    <name type="scientific">Hermanssonia centrifuga</name>
    <dbReference type="NCBI Taxonomy" id="98765"/>
    <lineage>
        <taxon>Eukaryota</taxon>
        <taxon>Fungi</taxon>
        <taxon>Dikarya</taxon>
        <taxon>Basidiomycota</taxon>
        <taxon>Agaricomycotina</taxon>
        <taxon>Agaricomycetes</taxon>
        <taxon>Polyporales</taxon>
        <taxon>Meruliaceae</taxon>
        <taxon>Hermanssonia</taxon>
    </lineage>
</organism>
<evidence type="ECO:0000313" key="1">
    <source>
        <dbReference type="EMBL" id="PSS02374.1"/>
    </source>
</evidence>
<dbReference type="EMBL" id="MLYV02000397">
    <property type="protein sequence ID" value="PSS02374.1"/>
    <property type="molecule type" value="Genomic_DNA"/>
</dbReference>
<dbReference type="AlphaFoldDB" id="A0A2R6Q5G3"/>
<dbReference type="Proteomes" id="UP000186601">
    <property type="component" value="Unassembled WGS sequence"/>
</dbReference>
<sequence length="248" mass="27783">MSMHRLVSVTAHTNPFHLPHFATGIEKFRLSDVEWLGAIVPNLRRSQRTPFQPLSVTHISILFQNAVCPRSFVIPTVRDVRALECFNVHPGSCASLRGLICANASTLESLYFAARPSSIYGPIWEGTGLSSCVTLTRLDISVPFFMGVTESASQLRQRSSTFLQLLKQAPRTLTSLTLLLDFRWMELSEYYRTLSSVDWTALAEQVGQQPGLRSLEVVAATEGPWNSLYVPQEFEHQVRRIFAAANTL</sequence>
<accession>A0A2R6Q5G3</accession>
<proteinExistence type="predicted"/>
<name>A0A2R6Q5G3_9APHY</name>
<gene>
    <name evidence="1" type="ORF">PHLCEN_2v4031</name>
</gene>
<reference evidence="1 2" key="1">
    <citation type="submission" date="2018-02" db="EMBL/GenBank/DDBJ databases">
        <title>Genome sequence of the basidiomycete white-rot fungus Phlebia centrifuga.</title>
        <authorList>
            <person name="Granchi Z."/>
            <person name="Peng M."/>
            <person name="de Vries R.P."/>
            <person name="Hilden K."/>
            <person name="Makela M.R."/>
            <person name="Grigoriev I."/>
            <person name="Riley R."/>
        </authorList>
    </citation>
    <scope>NUCLEOTIDE SEQUENCE [LARGE SCALE GENOMIC DNA]</scope>
    <source>
        <strain evidence="1 2">FBCC195</strain>
    </source>
</reference>
<protein>
    <submittedName>
        <fullName evidence="1">Uncharacterized protein</fullName>
    </submittedName>
</protein>
<evidence type="ECO:0000313" key="2">
    <source>
        <dbReference type="Proteomes" id="UP000186601"/>
    </source>
</evidence>
<keyword evidence="2" id="KW-1185">Reference proteome</keyword>
<comment type="caution">
    <text evidence="1">The sequence shown here is derived from an EMBL/GenBank/DDBJ whole genome shotgun (WGS) entry which is preliminary data.</text>
</comment>
<feature type="non-terminal residue" evidence="1">
    <location>
        <position position="248"/>
    </location>
</feature>